<gene>
    <name evidence="9" type="ORF">EVOR1521_LOCUS4014</name>
</gene>
<feature type="compositionally biased region" description="Low complexity" evidence="7">
    <location>
        <begin position="1"/>
        <end position="15"/>
    </location>
</feature>
<dbReference type="InterPro" id="IPR050321">
    <property type="entry name" value="Glycosyltr_2/OpgH_subfam"/>
</dbReference>
<feature type="transmembrane region" description="Helical" evidence="8">
    <location>
        <begin position="1121"/>
        <end position="1145"/>
    </location>
</feature>
<evidence type="ECO:0000256" key="8">
    <source>
        <dbReference type="SAM" id="Phobius"/>
    </source>
</evidence>
<keyword evidence="6 8" id="KW-0472">Membrane</keyword>
<organism evidence="9 10">
    <name type="scientific">Effrenium voratum</name>
    <dbReference type="NCBI Taxonomy" id="2562239"/>
    <lineage>
        <taxon>Eukaryota</taxon>
        <taxon>Sar</taxon>
        <taxon>Alveolata</taxon>
        <taxon>Dinophyceae</taxon>
        <taxon>Suessiales</taxon>
        <taxon>Symbiodiniaceae</taxon>
        <taxon>Effrenium</taxon>
    </lineage>
</organism>
<evidence type="ECO:0000256" key="5">
    <source>
        <dbReference type="ARBA" id="ARBA00022989"/>
    </source>
</evidence>
<accession>A0AA36MJB9</accession>
<feature type="transmembrane region" description="Helical" evidence="8">
    <location>
        <begin position="1405"/>
        <end position="1429"/>
    </location>
</feature>
<dbReference type="EMBL" id="CAUJNA010000254">
    <property type="protein sequence ID" value="CAJ1374459.1"/>
    <property type="molecule type" value="Genomic_DNA"/>
</dbReference>
<evidence type="ECO:0000256" key="3">
    <source>
        <dbReference type="ARBA" id="ARBA00022679"/>
    </source>
</evidence>
<dbReference type="PANTHER" id="PTHR43867:SF2">
    <property type="entry name" value="CELLULOSE SYNTHASE CATALYTIC SUBUNIT A [UDP-FORMING]"/>
    <property type="match status" value="1"/>
</dbReference>
<feature type="transmembrane region" description="Helical" evidence="8">
    <location>
        <begin position="1047"/>
        <end position="1068"/>
    </location>
</feature>
<feature type="transmembrane region" description="Helical" evidence="8">
    <location>
        <begin position="1337"/>
        <end position="1356"/>
    </location>
</feature>
<keyword evidence="3" id="KW-0808">Transferase</keyword>
<evidence type="ECO:0000256" key="4">
    <source>
        <dbReference type="ARBA" id="ARBA00022692"/>
    </source>
</evidence>
<keyword evidence="10" id="KW-1185">Reference proteome</keyword>
<proteinExistence type="predicted"/>
<evidence type="ECO:0000256" key="2">
    <source>
        <dbReference type="ARBA" id="ARBA00022676"/>
    </source>
</evidence>
<evidence type="ECO:0000313" key="9">
    <source>
        <dbReference type="EMBL" id="CAJ1374459.1"/>
    </source>
</evidence>
<evidence type="ECO:0000256" key="7">
    <source>
        <dbReference type="SAM" id="MobiDB-lite"/>
    </source>
</evidence>
<feature type="region of interest" description="Disordered" evidence="7">
    <location>
        <begin position="1"/>
        <end position="24"/>
    </location>
</feature>
<dbReference type="InterPro" id="IPR029044">
    <property type="entry name" value="Nucleotide-diphossugar_trans"/>
</dbReference>
<comment type="subcellular location">
    <subcellularLocation>
        <location evidence="1">Membrane</location>
        <topology evidence="1">Multi-pass membrane protein</topology>
    </subcellularLocation>
</comment>
<protein>
    <submittedName>
        <fullName evidence="9">Uncharacterized protein</fullName>
    </submittedName>
</protein>
<feature type="transmembrane region" description="Helical" evidence="8">
    <location>
        <begin position="1368"/>
        <end position="1385"/>
    </location>
</feature>
<sequence length="1434" mass="161490">MPVSGTESGSGTGTADTEDSDDMEEMDHTLVNLKQRRGCCRPLCTASCFCHSCYICQFFIWLLVFPLWAKWLVTSPMPTRYWNQDYPSWPVLPTAAGRAVALSGGKRPIEITPIPSSGESCNYSCVASGEHTLTQVAFEVGLTLNDPELLEKGLHVVYPVLLASEDFQDWYVVGDRRHASPMPFWAAQQKAAAGNYLYVTEACTKPPEKAMDLDEVLGGIYVLACVTWRMDHFEQLSKADTLTMDKVGSLCSSAGGVCGWSCGAAIPPNRLPGCSQGRIEVTENSVAGLHTKANFQGTVELQECLEGDTTSCMTSPNNFQHWNCPQCKWDPNPVGSDMDLSLDESASPTRIYQSLPRMKVTLEGGAMPEGEGVLNQPRVVMLSSTVKQTGVWKKLYMQDTGKFELPILANTPTKSPNELEDEDGSTVLNAFTKQAMVLRQPSRVDIMPDWCYGPQGPLYLVACAVNSTLYDKGNDFVNFSAGQKVAPPPFNDRCVAVSGRCGSACQGDYGDTMARCSADGYIEQSALVGQIVQQKNESVACWLFVCMLLLGFAVKAAVLCPGIFRSYPHFRRYDPSLTEELRFVLVCVTSSDESRPLALRSLIGAVGALPAGCSCRYHVAYLDEGHRPQHKAVWTKLCHILAAIPSGSNFQAYEENVRQFFHVWVEETNKMTSEQLKDNLYGDNSQSTVDSLSGQTTLKKLKKAYGWQVLTLTSLEGAIEDLHAELRAPGAYKHKFFMDDLVDWLPTDTNSLALRMHYLARAAPPEDERTLKTQHVAPGTWYYEVPQGSSNEHWLNARQRAVEMVHGIEETDMTKVQIPLRTSRGKAGCLNFASNYFFVYSARVENLYGDSRDTAPALLSLCDARHQFQTDFFHTTVPYFFDYYGDLNRNVGFAQCPKYFPHVQDRADYLDNNDAQFFRLNCMIHNCCGGVSAHGTNSTWMLHRSPDSLVWELAKQRVRDRTTHRKHKEYIEARTFPENCGAEDTAGSLKLMVRGKRSHFISRRLSYGIAKTPTEHLISVQRSIQAHFLLSLQSFCRCSTGFGPEGFTSLWTTFLAFCCFILSLFILLTKTDLKWQVVEWGWVTEDAYDAVMRPARRWSENVAQWVNVSFLECDQELLEGFILITLQIAVWIATIVLALFVISLITETCKVVQRICLGFGSIWPDEMRWWGRLLIIVSNLTHFLWSWMPLLWIGFNFYNVFASREFHYSPLGMFVFTLILQFLNWGMIAASCMRHSLEASMEANEVVMLTIDNIWRSVQRYYITAPLMIYSMIEGTQDYIRFHCYGQDITFNERDTDGKIAIYLVKYWTLLVEIAAIVAWVYYAYAEEVDEGGLSSLIIVTVIALDVLHPCAYLWVGETKMTRDLASSLSWYQAFTSSGWWELFLHDLILNECVSGVLKWLGPAWMIAMPLLTLLLPYLGVNQAFMLVATVHNR</sequence>
<feature type="transmembrane region" description="Helical" evidence="8">
    <location>
        <begin position="1304"/>
        <end position="1325"/>
    </location>
</feature>
<evidence type="ECO:0000313" key="10">
    <source>
        <dbReference type="Proteomes" id="UP001178507"/>
    </source>
</evidence>
<dbReference type="GO" id="GO:0016757">
    <property type="term" value="F:glycosyltransferase activity"/>
    <property type="evidence" value="ECO:0007669"/>
    <property type="project" value="UniProtKB-KW"/>
</dbReference>
<keyword evidence="2" id="KW-0328">Glycosyltransferase</keyword>
<feature type="transmembrane region" description="Helical" evidence="8">
    <location>
        <begin position="1208"/>
        <end position="1228"/>
    </location>
</feature>
<dbReference type="GO" id="GO:0016020">
    <property type="term" value="C:membrane"/>
    <property type="evidence" value="ECO:0007669"/>
    <property type="project" value="UniProtKB-SubCell"/>
</dbReference>
<feature type="transmembrane region" description="Helical" evidence="8">
    <location>
        <begin position="1169"/>
        <end position="1188"/>
    </location>
</feature>
<feature type="transmembrane region" description="Helical" evidence="8">
    <location>
        <begin position="542"/>
        <end position="564"/>
    </location>
</feature>
<dbReference type="Gene3D" id="3.90.550.10">
    <property type="entry name" value="Spore Coat Polysaccharide Biosynthesis Protein SpsA, Chain A"/>
    <property type="match status" value="1"/>
</dbReference>
<comment type="caution">
    <text evidence="9">The sequence shown here is derived from an EMBL/GenBank/DDBJ whole genome shotgun (WGS) entry which is preliminary data.</text>
</comment>
<dbReference type="PANTHER" id="PTHR43867">
    <property type="entry name" value="CELLULOSE SYNTHASE CATALYTIC SUBUNIT A [UDP-FORMING]"/>
    <property type="match status" value="1"/>
</dbReference>
<reference evidence="9" key="1">
    <citation type="submission" date="2023-08" db="EMBL/GenBank/DDBJ databases">
        <authorList>
            <person name="Chen Y."/>
            <person name="Shah S."/>
            <person name="Dougan E. K."/>
            <person name="Thang M."/>
            <person name="Chan C."/>
        </authorList>
    </citation>
    <scope>NUCLEOTIDE SEQUENCE</scope>
</reference>
<dbReference type="Proteomes" id="UP001178507">
    <property type="component" value="Unassembled WGS sequence"/>
</dbReference>
<evidence type="ECO:0000256" key="1">
    <source>
        <dbReference type="ARBA" id="ARBA00004141"/>
    </source>
</evidence>
<keyword evidence="4 8" id="KW-0812">Transmembrane</keyword>
<evidence type="ECO:0000256" key="6">
    <source>
        <dbReference type="ARBA" id="ARBA00023136"/>
    </source>
</evidence>
<name>A0AA36MJB9_9DINO</name>
<keyword evidence="5 8" id="KW-1133">Transmembrane helix</keyword>